<dbReference type="InterPro" id="IPR013780">
    <property type="entry name" value="Glyco_hydro_b"/>
</dbReference>
<dbReference type="GO" id="GO:0004556">
    <property type="term" value="F:alpha-amylase activity"/>
    <property type="evidence" value="ECO:0007669"/>
    <property type="project" value="InterPro"/>
</dbReference>
<keyword evidence="6" id="KW-0378">Hydrolase</keyword>
<keyword evidence="4" id="KW-0285">Flavoprotein</keyword>
<keyword evidence="17" id="KW-1185">Reference proteome</keyword>
<dbReference type="InterPro" id="IPR017853">
    <property type="entry name" value="GH"/>
</dbReference>
<evidence type="ECO:0000256" key="3">
    <source>
        <dbReference type="ARBA" id="ARBA00008061"/>
    </source>
</evidence>
<evidence type="ECO:0000256" key="8">
    <source>
        <dbReference type="ARBA" id="ARBA00022837"/>
    </source>
</evidence>
<dbReference type="FunFam" id="3.50.50.60:FF:000115">
    <property type="entry name" value="Salicylate hydroxylase, putative"/>
    <property type="match status" value="1"/>
</dbReference>
<dbReference type="GO" id="GO:0016052">
    <property type="term" value="P:carbohydrate catabolic process"/>
    <property type="evidence" value="ECO:0007669"/>
    <property type="project" value="InterPro"/>
</dbReference>
<dbReference type="FunFam" id="3.20.20.80:FF:000120">
    <property type="entry name" value="Alpha-amylase A"/>
    <property type="match status" value="1"/>
</dbReference>
<keyword evidence="9" id="KW-0560">Oxidoreductase</keyword>
<keyword evidence="11" id="KW-0119">Carbohydrate metabolism</keyword>
<comment type="similarity">
    <text evidence="3">Belongs to the glycosyl hydrolase 13 family.</text>
</comment>
<dbReference type="GO" id="GO:0005509">
    <property type="term" value="F:calcium ion binding"/>
    <property type="evidence" value="ECO:0007669"/>
    <property type="project" value="InterPro"/>
</dbReference>
<evidence type="ECO:0000313" key="16">
    <source>
        <dbReference type="EMBL" id="RDW69799.1"/>
    </source>
</evidence>
<dbReference type="InterPro" id="IPR050493">
    <property type="entry name" value="FAD-dep_Monooxygenase_BioMet"/>
</dbReference>
<dbReference type="OrthoDB" id="1878542at2759"/>
<dbReference type="CDD" id="cd11319">
    <property type="entry name" value="AmyAc_euk_AmyA"/>
    <property type="match status" value="1"/>
</dbReference>
<evidence type="ECO:0000256" key="7">
    <source>
        <dbReference type="ARBA" id="ARBA00022827"/>
    </source>
</evidence>
<dbReference type="InterPro" id="IPR015340">
    <property type="entry name" value="A_amylase_C_dom"/>
</dbReference>
<evidence type="ECO:0000313" key="17">
    <source>
        <dbReference type="Proteomes" id="UP000256645"/>
    </source>
</evidence>
<evidence type="ECO:0000256" key="2">
    <source>
        <dbReference type="ARBA" id="ARBA00007992"/>
    </source>
</evidence>
<dbReference type="SMART" id="SM00642">
    <property type="entry name" value="Aamy"/>
    <property type="match status" value="1"/>
</dbReference>
<comment type="caution">
    <text evidence="16">The sequence shown here is derived from an EMBL/GenBank/DDBJ whole genome shotgun (WGS) entry which is preliminary data.</text>
</comment>
<evidence type="ECO:0000256" key="13">
    <source>
        <dbReference type="SAM" id="MobiDB-lite"/>
    </source>
</evidence>
<evidence type="ECO:0000256" key="4">
    <source>
        <dbReference type="ARBA" id="ARBA00022630"/>
    </source>
</evidence>
<name>A0A3D8R6Y1_9HELO</name>
<dbReference type="STRING" id="1849047.A0A3D8R6Y1"/>
<feature type="region of interest" description="Disordered" evidence="13">
    <location>
        <begin position="499"/>
        <end position="564"/>
    </location>
</feature>
<evidence type="ECO:0000256" key="12">
    <source>
        <dbReference type="ARBA" id="ARBA00023295"/>
    </source>
</evidence>
<reference evidence="16 17" key="1">
    <citation type="journal article" date="2018" name="IMA Fungus">
        <title>IMA Genome-F 9: Draft genome sequence of Annulohypoxylon stygium, Aspergillus mulundensis, Berkeleyomyces basicola (syn. Thielaviopsis basicola), Ceratocystis smalleyi, two Cercospora beticola strains, Coleophoma cylindrospora, Fusarium fracticaudum, Phialophora cf. hyalina, and Morchella septimelata.</title>
        <authorList>
            <person name="Wingfield B.D."/>
            <person name="Bills G.F."/>
            <person name="Dong Y."/>
            <person name="Huang W."/>
            <person name="Nel W.J."/>
            <person name="Swalarsk-Parry B.S."/>
            <person name="Vaghefi N."/>
            <person name="Wilken P.M."/>
            <person name="An Z."/>
            <person name="de Beer Z.W."/>
            <person name="De Vos L."/>
            <person name="Chen L."/>
            <person name="Duong T.A."/>
            <person name="Gao Y."/>
            <person name="Hammerbacher A."/>
            <person name="Kikkert J.R."/>
            <person name="Li Y."/>
            <person name="Li H."/>
            <person name="Li K."/>
            <person name="Li Q."/>
            <person name="Liu X."/>
            <person name="Ma X."/>
            <person name="Naidoo K."/>
            <person name="Pethybridge S.J."/>
            <person name="Sun J."/>
            <person name="Steenkamp E.T."/>
            <person name="van der Nest M.A."/>
            <person name="van Wyk S."/>
            <person name="Wingfield M.J."/>
            <person name="Xiong C."/>
            <person name="Yue Q."/>
            <person name="Zhang X."/>
        </authorList>
    </citation>
    <scope>NUCLEOTIDE SEQUENCE [LARGE SCALE GENOMIC DNA]</scope>
    <source>
        <strain evidence="16 17">BP6252</strain>
    </source>
</reference>
<keyword evidence="12" id="KW-0326">Glycosidase</keyword>
<dbReference type="Proteomes" id="UP000256645">
    <property type="component" value="Unassembled WGS sequence"/>
</dbReference>
<gene>
    <name evidence="16" type="ORF">BP6252_08819</name>
</gene>
<dbReference type="PANTHER" id="PTHR13789">
    <property type="entry name" value="MONOOXYGENASE"/>
    <property type="match status" value="1"/>
</dbReference>
<dbReference type="EMBL" id="PDLM01000009">
    <property type="protein sequence ID" value="RDW69799.1"/>
    <property type="molecule type" value="Genomic_DNA"/>
</dbReference>
<proteinExistence type="inferred from homology"/>
<dbReference type="PANTHER" id="PTHR13789:SF147">
    <property type="entry name" value="PUTATIVE (AFU_ORTHOLOGUE AFUA_2G01950)-RELATED"/>
    <property type="match status" value="1"/>
</dbReference>
<evidence type="ECO:0000256" key="11">
    <source>
        <dbReference type="ARBA" id="ARBA00023277"/>
    </source>
</evidence>
<feature type="chain" id="PRO_5017631588" description="Glycosyl hydrolase family 13 catalytic domain-containing protein" evidence="14">
    <location>
        <begin position="21"/>
        <end position="1133"/>
    </location>
</feature>
<feature type="signal peptide" evidence="14">
    <location>
        <begin position="1"/>
        <end position="20"/>
    </location>
</feature>
<comment type="cofactor">
    <cofactor evidence="1">
        <name>Ca(2+)</name>
        <dbReference type="ChEBI" id="CHEBI:29108"/>
    </cofactor>
</comment>
<dbReference type="SUPFAM" id="SSF51011">
    <property type="entry name" value="Glycosyl hydrolase domain"/>
    <property type="match status" value="1"/>
</dbReference>
<dbReference type="PRINTS" id="PR00420">
    <property type="entry name" value="RNGMNOXGNASE"/>
</dbReference>
<evidence type="ECO:0000256" key="9">
    <source>
        <dbReference type="ARBA" id="ARBA00023002"/>
    </source>
</evidence>
<dbReference type="AlphaFoldDB" id="A0A3D8R6Y1"/>
<keyword evidence="10" id="KW-0503">Monooxygenase</keyword>
<keyword evidence="7" id="KW-0274">FAD</keyword>
<feature type="compositionally biased region" description="Low complexity" evidence="13">
    <location>
        <begin position="499"/>
        <end position="513"/>
    </location>
</feature>
<dbReference type="Pfam" id="PF01494">
    <property type="entry name" value="FAD_binding_3"/>
    <property type="match status" value="1"/>
</dbReference>
<accession>A0A3D8R6Y1</accession>
<dbReference type="InterPro" id="IPR002938">
    <property type="entry name" value="FAD-bd"/>
</dbReference>
<sequence length="1133" mass="124116">MLPQLSIALLALGKLTEAAAATEWASRSIYQVMTDRFAVTDGSSPSCDLYKYCGGTWAGLMNKLDYIQGMGFTAVQISPVVENFPDNTGYGESFHGYWPQNIYALNANFGSADDLSALAKALHDRNMYLMVDVVINDMAIPVPQNMTDTTVIDYSVFNPYNDAKYFHKFCPITNYENTTNAQDCWLGTDIVALPDLNTESQEVADMMHTWIKELVSNYSIDGLRIDAAKHVNDAFLASFVQNAGVFTFGEVYSGVINDVCRYQAFMDGLPNYLTYFPLIQAFTAGNMKALATMVSDVQTQCHNQTFMGSFAENHDLPRFASLNEDLALAKNAIAFTIFADGIPTMYQGQEQHLNGTYAPLNREPLWPTSYDTSSPLYNLTAKLNKLRNHAIGIDSRYITNLTSELYLDDSTYATTKGPEGANIVSVFSNQGSTGGAYDLVIPGAFPAGTKVVEIVNCTTLTANEAGNITVPMQAGEPRIWYPAFNMNGSGLCGFDTTGSGNASGSSSSGTNSTGSGGKKSAGVRSTQNGKMSHYSEAWPGSHANDNSNTGEDISRYTDGHTSQHPILPWSPHEYILKPAYRMPRKAIAGVALRPKSRSARVGLEMWRSSIRWTWGWRVRAYFADCPSLRISPFHPVLYYASSSPPALPSQGNSVQANHDGRPSRVSIPRTSVRFSHTVATMTATHKDLKIAIVGAGMGGLACALALSKKGFTDIQVFETASNLGFVGAGIQLAPNMARILDRLGCWKDIEREAVDLKETSIRQGDSDSELGHVDLRYIRETYGYPHMVGHRSSLAGQMYAHCQKESAIKFHFSTANTHVESFSPKPTIKVTPRDGEAYTVTADVLLACDGLKSEIRGQILSELKVDAQVIDTNQAAYRIMLKREDMVDDPELLELIDGEKVTRWIGEKRHIIAYPVSNKQIYNMSTVQPDINFAAAPSATYTTRGDKSVMLNVFSDFCPKVQRMLQKVPDGEVCEWKLRVHSPLPTWVHGSCALVGDACHPTLPHLAQGAALAIEDAAVLAEVLSRIHDTEPETINTTLLVYENLRKERAETLVELAAASGRALHLGEGKAKEERDRQFAALKEKGGAVPDKWADADVQKKIYGHDCMVVAAEKYEELFKEMGAKGANGKVSV</sequence>
<evidence type="ECO:0000259" key="15">
    <source>
        <dbReference type="SMART" id="SM00642"/>
    </source>
</evidence>
<evidence type="ECO:0000256" key="5">
    <source>
        <dbReference type="ARBA" id="ARBA00022723"/>
    </source>
</evidence>
<evidence type="ECO:0000256" key="14">
    <source>
        <dbReference type="SAM" id="SignalP"/>
    </source>
</evidence>
<dbReference type="InterPro" id="IPR006047">
    <property type="entry name" value="GH13_cat_dom"/>
</dbReference>
<keyword evidence="5" id="KW-0479">Metal-binding</keyword>
<dbReference type="InterPro" id="IPR036188">
    <property type="entry name" value="FAD/NAD-bd_sf"/>
</dbReference>
<dbReference type="SUPFAM" id="SSF51905">
    <property type="entry name" value="FAD/NAD(P)-binding domain"/>
    <property type="match status" value="1"/>
</dbReference>
<organism evidence="16 17">
    <name type="scientific">Coleophoma cylindrospora</name>
    <dbReference type="NCBI Taxonomy" id="1849047"/>
    <lineage>
        <taxon>Eukaryota</taxon>
        <taxon>Fungi</taxon>
        <taxon>Dikarya</taxon>
        <taxon>Ascomycota</taxon>
        <taxon>Pezizomycotina</taxon>
        <taxon>Leotiomycetes</taxon>
        <taxon>Helotiales</taxon>
        <taxon>Dermateaceae</taxon>
        <taxon>Coleophoma</taxon>
    </lineage>
</organism>
<dbReference type="SUPFAM" id="SSF51445">
    <property type="entry name" value="(Trans)glycosidases"/>
    <property type="match status" value="1"/>
</dbReference>
<evidence type="ECO:0000256" key="10">
    <source>
        <dbReference type="ARBA" id="ARBA00023033"/>
    </source>
</evidence>
<protein>
    <recommendedName>
        <fullName evidence="15">Glycosyl hydrolase family 13 catalytic domain-containing protein</fullName>
    </recommendedName>
</protein>
<evidence type="ECO:0000256" key="1">
    <source>
        <dbReference type="ARBA" id="ARBA00001913"/>
    </source>
</evidence>
<dbReference type="SUPFAM" id="SSF54373">
    <property type="entry name" value="FAD-linked reductases, C-terminal domain"/>
    <property type="match status" value="1"/>
</dbReference>
<keyword evidence="14" id="KW-0732">Signal</keyword>
<feature type="domain" description="Glycosyl hydrolase family 13 catalytic" evidence="15">
    <location>
        <begin position="31"/>
        <end position="387"/>
    </location>
</feature>
<dbReference type="Gene3D" id="3.50.50.60">
    <property type="entry name" value="FAD/NAD(P)-binding domain"/>
    <property type="match status" value="1"/>
</dbReference>
<dbReference type="Gene3D" id="3.20.20.80">
    <property type="entry name" value="Glycosidases"/>
    <property type="match status" value="1"/>
</dbReference>
<dbReference type="Pfam" id="PF00128">
    <property type="entry name" value="Alpha-amylase"/>
    <property type="match status" value="1"/>
</dbReference>
<dbReference type="GO" id="GO:0004497">
    <property type="term" value="F:monooxygenase activity"/>
    <property type="evidence" value="ECO:0007669"/>
    <property type="project" value="UniProtKB-KW"/>
</dbReference>
<dbReference type="Pfam" id="PF09260">
    <property type="entry name" value="A_amylase_dom_C"/>
    <property type="match status" value="1"/>
</dbReference>
<evidence type="ECO:0000256" key="6">
    <source>
        <dbReference type="ARBA" id="ARBA00022801"/>
    </source>
</evidence>
<dbReference type="GO" id="GO:0071949">
    <property type="term" value="F:FAD binding"/>
    <property type="evidence" value="ECO:0007669"/>
    <property type="project" value="InterPro"/>
</dbReference>
<comment type="similarity">
    <text evidence="2">Belongs to the paxM FAD-dependent monooxygenase family.</text>
</comment>
<dbReference type="Gene3D" id="2.60.40.1180">
    <property type="entry name" value="Golgi alpha-mannosidase II"/>
    <property type="match status" value="1"/>
</dbReference>
<keyword evidence="8" id="KW-0106">Calcium</keyword>